<accession>A0A1I2YEH3</accession>
<dbReference type="CDD" id="cd05829">
    <property type="entry name" value="Sortase_F"/>
    <property type="match status" value="1"/>
</dbReference>
<dbReference type="EMBL" id="FOOI01000014">
    <property type="protein sequence ID" value="SFH22871.1"/>
    <property type="molecule type" value="Genomic_DNA"/>
</dbReference>
<dbReference type="SUPFAM" id="SSF63817">
    <property type="entry name" value="Sortase"/>
    <property type="match status" value="1"/>
</dbReference>
<keyword evidence="5" id="KW-1185">Reference proteome</keyword>
<evidence type="ECO:0000313" key="5">
    <source>
        <dbReference type="Proteomes" id="UP000533017"/>
    </source>
</evidence>
<dbReference type="InterPro" id="IPR023365">
    <property type="entry name" value="Sortase_dom-sf"/>
</dbReference>
<dbReference type="Gene3D" id="2.40.260.10">
    <property type="entry name" value="Sortase"/>
    <property type="match status" value="1"/>
</dbReference>
<evidence type="ECO:0000256" key="1">
    <source>
        <dbReference type="ARBA" id="ARBA00022801"/>
    </source>
</evidence>
<dbReference type="NCBIfam" id="NF033748">
    <property type="entry name" value="class_F_sortase"/>
    <property type="match status" value="1"/>
</dbReference>
<dbReference type="EMBL" id="JACBZA010000001">
    <property type="protein sequence ID" value="NYH87058.1"/>
    <property type="molecule type" value="Genomic_DNA"/>
</dbReference>
<dbReference type="InterPro" id="IPR005754">
    <property type="entry name" value="Sortase"/>
</dbReference>
<proteinExistence type="predicted"/>
<gene>
    <name evidence="2" type="ORF">FHR37_005909</name>
    <name evidence="3" type="ORF">SAMN05421678_1145</name>
</gene>
<sequence>MPTANARPVRVDIGAIDVAAPLIAVGNAKDGTIGVPPEKKPYLAAWYKYSAAPGELGRTVIVGHLDSRFSRRYTAVFYRLGALKRGQKVTVRRADGVVVEYVVDGASLQSKANFPVGQIYGKSKRPELRLITCGGTYDKATGWSGNVVVYAHMISWHHATSAERKKPMHLDTPPRW</sequence>
<dbReference type="STRING" id="504797.SAMN05421678_1145"/>
<dbReference type="RefSeq" id="WP_175542686.1">
    <property type="nucleotide sequence ID" value="NZ_FOOI01000014.1"/>
</dbReference>
<dbReference type="AlphaFoldDB" id="A0A1I2YEH3"/>
<dbReference type="GO" id="GO:0016787">
    <property type="term" value="F:hydrolase activity"/>
    <property type="evidence" value="ECO:0007669"/>
    <property type="project" value="UniProtKB-KW"/>
</dbReference>
<evidence type="ECO:0000313" key="3">
    <source>
        <dbReference type="EMBL" id="SFH22871.1"/>
    </source>
</evidence>
<name>A0A1I2YEH3_9ACTN</name>
<evidence type="ECO:0000313" key="2">
    <source>
        <dbReference type="EMBL" id="NYH87058.1"/>
    </source>
</evidence>
<protein>
    <submittedName>
        <fullName evidence="2">Sortase (Surface protein transpeptidase)</fullName>
    </submittedName>
    <submittedName>
        <fullName evidence="3">Sortase family protein</fullName>
    </submittedName>
</protein>
<dbReference type="Proteomes" id="UP000199052">
    <property type="component" value="Unassembled WGS sequence"/>
</dbReference>
<dbReference type="InterPro" id="IPR042001">
    <property type="entry name" value="Sortase_F"/>
</dbReference>
<keyword evidence="1" id="KW-0378">Hydrolase</keyword>
<dbReference type="Pfam" id="PF04203">
    <property type="entry name" value="Sortase"/>
    <property type="match status" value="1"/>
</dbReference>
<organism evidence="3 4">
    <name type="scientific">Actinopolymorpha cephalotaxi</name>
    <dbReference type="NCBI Taxonomy" id="504797"/>
    <lineage>
        <taxon>Bacteria</taxon>
        <taxon>Bacillati</taxon>
        <taxon>Actinomycetota</taxon>
        <taxon>Actinomycetes</taxon>
        <taxon>Propionibacteriales</taxon>
        <taxon>Actinopolymorphaceae</taxon>
        <taxon>Actinopolymorpha</taxon>
    </lineage>
</organism>
<evidence type="ECO:0000313" key="4">
    <source>
        <dbReference type="Proteomes" id="UP000199052"/>
    </source>
</evidence>
<reference evidence="2 5" key="2">
    <citation type="submission" date="2020-07" db="EMBL/GenBank/DDBJ databases">
        <title>Sequencing the genomes of 1000 actinobacteria strains.</title>
        <authorList>
            <person name="Klenk H.-P."/>
        </authorList>
    </citation>
    <scope>NUCLEOTIDE SEQUENCE [LARGE SCALE GENOMIC DNA]</scope>
    <source>
        <strain evidence="2 5">DSM 45117</strain>
    </source>
</reference>
<reference evidence="3 4" key="1">
    <citation type="submission" date="2016-10" db="EMBL/GenBank/DDBJ databases">
        <authorList>
            <person name="de Groot N.N."/>
        </authorList>
    </citation>
    <scope>NUCLEOTIDE SEQUENCE [LARGE SCALE GENOMIC DNA]</scope>
    <source>
        <strain evidence="3 4">CPCC 202808</strain>
    </source>
</reference>
<dbReference type="Proteomes" id="UP000533017">
    <property type="component" value="Unassembled WGS sequence"/>
</dbReference>